<reference evidence="4" key="1">
    <citation type="submission" date="2018-03" db="EMBL/GenBank/DDBJ databases">
        <authorList>
            <person name="Rodrigo-Torres L."/>
            <person name="Arahal R. D."/>
            <person name="Lucena T."/>
        </authorList>
    </citation>
    <scope>NUCLEOTIDE SEQUENCE [LARGE SCALE GENOMIC DNA]</scope>
    <source>
        <strain evidence="4">CECT 8811</strain>
    </source>
</reference>
<accession>A0A2R8ATX1</accession>
<dbReference type="Proteomes" id="UP000244911">
    <property type="component" value="Unassembled WGS sequence"/>
</dbReference>
<keyword evidence="4" id="KW-1185">Reference proteome</keyword>
<dbReference type="EMBL" id="OMOI01000002">
    <property type="protein sequence ID" value="SPF79324.1"/>
    <property type="molecule type" value="Genomic_DNA"/>
</dbReference>
<dbReference type="InterPro" id="IPR002048">
    <property type="entry name" value="EF_hand_dom"/>
</dbReference>
<proteinExistence type="predicted"/>
<dbReference type="PROSITE" id="PS00018">
    <property type="entry name" value="EF_HAND_1"/>
    <property type="match status" value="1"/>
</dbReference>
<dbReference type="Pfam" id="PF13202">
    <property type="entry name" value="EF-hand_5"/>
    <property type="match status" value="1"/>
</dbReference>
<evidence type="ECO:0000256" key="1">
    <source>
        <dbReference type="SAM" id="SignalP"/>
    </source>
</evidence>
<feature type="signal peptide" evidence="1">
    <location>
        <begin position="1"/>
        <end position="20"/>
    </location>
</feature>
<dbReference type="Gene3D" id="1.10.238.10">
    <property type="entry name" value="EF-hand"/>
    <property type="match status" value="1"/>
</dbReference>
<evidence type="ECO:0000313" key="3">
    <source>
        <dbReference type="EMBL" id="SPF79324.1"/>
    </source>
</evidence>
<name>A0A2R8ATX1_9RHOB</name>
<dbReference type="SUPFAM" id="SSF47473">
    <property type="entry name" value="EF-hand"/>
    <property type="match status" value="1"/>
</dbReference>
<dbReference type="AlphaFoldDB" id="A0A2R8ATX1"/>
<dbReference type="InterPro" id="IPR018247">
    <property type="entry name" value="EF_Hand_1_Ca_BS"/>
</dbReference>
<dbReference type="PROSITE" id="PS50222">
    <property type="entry name" value="EF_HAND_2"/>
    <property type="match status" value="1"/>
</dbReference>
<evidence type="ECO:0000259" key="2">
    <source>
        <dbReference type="PROSITE" id="PS50222"/>
    </source>
</evidence>
<dbReference type="InterPro" id="IPR011992">
    <property type="entry name" value="EF-hand-dom_pair"/>
</dbReference>
<dbReference type="GO" id="GO:0005509">
    <property type="term" value="F:calcium ion binding"/>
    <property type="evidence" value="ECO:0007669"/>
    <property type="project" value="InterPro"/>
</dbReference>
<sequence length="77" mass="7875">MKLATLTSAIVLTAATAAFAEGLDANEDGMVTIEETVAMYPDVTPEAFSEADANDDGALDAEELAAAQEAGLIPNET</sequence>
<feature type="domain" description="EF-hand" evidence="2">
    <location>
        <begin position="39"/>
        <end position="74"/>
    </location>
</feature>
<evidence type="ECO:0000313" key="4">
    <source>
        <dbReference type="Proteomes" id="UP000244911"/>
    </source>
</evidence>
<protein>
    <recommendedName>
        <fullName evidence="2">EF-hand domain-containing protein</fullName>
    </recommendedName>
</protein>
<feature type="chain" id="PRO_5015320012" description="EF-hand domain-containing protein" evidence="1">
    <location>
        <begin position="21"/>
        <end position="77"/>
    </location>
</feature>
<organism evidence="3 4">
    <name type="scientific">Aliiroseovarius pelagivivens</name>
    <dbReference type="NCBI Taxonomy" id="1639690"/>
    <lineage>
        <taxon>Bacteria</taxon>
        <taxon>Pseudomonadati</taxon>
        <taxon>Pseudomonadota</taxon>
        <taxon>Alphaproteobacteria</taxon>
        <taxon>Rhodobacterales</taxon>
        <taxon>Paracoccaceae</taxon>
        <taxon>Aliiroseovarius</taxon>
    </lineage>
</organism>
<dbReference type="RefSeq" id="WP_181363790.1">
    <property type="nucleotide sequence ID" value="NZ_OMOI01000002.1"/>
</dbReference>
<gene>
    <name evidence="3" type="ORF">ALP8811_03265</name>
</gene>
<keyword evidence="1" id="KW-0732">Signal</keyword>